<protein>
    <submittedName>
        <fullName evidence="2">XRE family transcriptional regulator</fullName>
    </submittedName>
</protein>
<dbReference type="Proteomes" id="UP000284651">
    <property type="component" value="Unassembled WGS sequence"/>
</dbReference>
<dbReference type="InterPro" id="IPR001387">
    <property type="entry name" value="Cro/C1-type_HTH"/>
</dbReference>
<sequence length="100" mass="11550">MYVMTRKIVLDIKALRKEKNMTVSDLANRLNKSVFEIKVWEDNGHKVSIKDLDSLHRILGLSINYVVFNSERNTLSVRGLTVKQIQLLLGIIDEISDEEH</sequence>
<name>A0A413CRD6_9FIRM</name>
<dbReference type="EMBL" id="QSAT01000039">
    <property type="protein sequence ID" value="RGW72763.1"/>
    <property type="molecule type" value="Genomic_DNA"/>
</dbReference>
<dbReference type="SUPFAM" id="SSF47413">
    <property type="entry name" value="lambda repressor-like DNA-binding domains"/>
    <property type="match status" value="1"/>
</dbReference>
<dbReference type="Gene3D" id="1.10.260.40">
    <property type="entry name" value="lambda repressor-like DNA-binding domains"/>
    <property type="match status" value="1"/>
</dbReference>
<dbReference type="CDD" id="cd00093">
    <property type="entry name" value="HTH_XRE"/>
    <property type="match status" value="1"/>
</dbReference>
<dbReference type="GO" id="GO:0003677">
    <property type="term" value="F:DNA binding"/>
    <property type="evidence" value="ECO:0007669"/>
    <property type="project" value="InterPro"/>
</dbReference>
<reference evidence="2 3" key="1">
    <citation type="submission" date="2018-08" db="EMBL/GenBank/DDBJ databases">
        <title>A genome reference for cultivated species of the human gut microbiota.</title>
        <authorList>
            <person name="Zou Y."/>
            <person name="Xue W."/>
            <person name="Luo G."/>
        </authorList>
    </citation>
    <scope>NUCLEOTIDE SEQUENCE [LARGE SCALE GENOMIC DNA]</scope>
    <source>
        <strain evidence="2 3">AF10-31</strain>
    </source>
</reference>
<evidence type="ECO:0000313" key="3">
    <source>
        <dbReference type="Proteomes" id="UP000284651"/>
    </source>
</evidence>
<evidence type="ECO:0000313" key="2">
    <source>
        <dbReference type="EMBL" id="RGW72763.1"/>
    </source>
</evidence>
<feature type="domain" description="HTH cro/C1-type" evidence="1">
    <location>
        <begin position="12"/>
        <end position="66"/>
    </location>
</feature>
<evidence type="ECO:0000259" key="1">
    <source>
        <dbReference type="PROSITE" id="PS50943"/>
    </source>
</evidence>
<dbReference type="AlphaFoldDB" id="A0A413CRD6"/>
<dbReference type="InterPro" id="IPR010982">
    <property type="entry name" value="Lambda_DNA-bd_dom_sf"/>
</dbReference>
<accession>A0A413CRD6</accession>
<dbReference type="SMART" id="SM00530">
    <property type="entry name" value="HTH_XRE"/>
    <property type="match status" value="1"/>
</dbReference>
<proteinExistence type="predicted"/>
<dbReference type="Pfam" id="PF01381">
    <property type="entry name" value="HTH_3"/>
    <property type="match status" value="1"/>
</dbReference>
<gene>
    <name evidence="2" type="ORF">DWV56_10240</name>
</gene>
<organism evidence="2 3">
    <name type="scientific">Holdemanella biformis</name>
    <dbReference type="NCBI Taxonomy" id="1735"/>
    <lineage>
        <taxon>Bacteria</taxon>
        <taxon>Bacillati</taxon>
        <taxon>Bacillota</taxon>
        <taxon>Erysipelotrichia</taxon>
        <taxon>Erysipelotrichales</taxon>
        <taxon>Erysipelotrichaceae</taxon>
        <taxon>Holdemanella</taxon>
    </lineage>
</organism>
<dbReference type="PROSITE" id="PS50943">
    <property type="entry name" value="HTH_CROC1"/>
    <property type="match status" value="1"/>
</dbReference>
<comment type="caution">
    <text evidence="2">The sequence shown here is derived from an EMBL/GenBank/DDBJ whole genome shotgun (WGS) entry which is preliminary data.</text>
</comment>